<evidence type="ECO:0000313" key="7">
    <source>
        <dbReference type="Proteomes" id="UP000735874"/>
    </source>
</evidence>
<dbReference type="VEuPathDB" id="FungiDB:PC110_g10401"/>
<gene>
    <name evidence="2" type="ORF">PC113_g11792</name>
    <name evidence="3" type="ORF">PC115_g10508</name>
    <name evidence="4" type="ORF">PC117_g16965</name>
    <name evidence="5" type="ORF">PC118_g11096</name>
    <name evidence="6" type="ORF">PC129_g9472</name>
</gene>
<dbReference type="EMBL" id="RCMG01000344">
    <property type="protein sequence ID" value="KAG2856183.1"/>
    <property type="molecule type" value="Genomic_DNA"/>
</dbReference>
<proteinExistence type="predicted"/>
<accession>A0A8T0Z1V8</accession>
<dbReference type="Proteomes" id="UP000736787">
    <property type="component" value="Unassembled WGS sequence"/>
</dbReference>
<feature type="region of interest" description="Disordered" evidence="1">
    <location>
        <begin position="31"/>
        <end position="52"/>
    </location>
</feature>
<dbReference type="EMBL" id="RCMK01000620">
    <property type="protein sequence ID" value="KAG2918746.1"/>
    <property type="molecule type" value="Genomic_DNA"/>
</dbReference>
<dbReference type="Proteomes" id="UP000760860">
    <property type="component" value="Unassembled WGS sequence"/>
</dbReference>
<protein>
    <submittedName>
        <fullName evidence="2">Uncharacterized protein</fullName>
    </submittedName>
</protein>
<evidence type="ECO:0000313" key="4">
    <source>
        <dbReference type="EMBL" id="KAG2918746.1"/>
    </source>
</evidence>
<dbReference type="EMBL" id="RCMV01000297">
    <property type="protein sequence ID" value="KAG3219758.1"/>
    <property type="molecule type" value="Genomic_DNA"/>
</dbReference>
<evidence type="ECO:0000256" key="1">
    <source>
        <dbReference type="SAM" id="MobiDB-lite"/>
    </source>
</evidence>
<dbReference type="EMBL" id="RCML01000330">
    <property type="protein sequence ID" value="KAG2980603.1"/>
    <property type="molecule type" value="Genomic_DNA"/>
</dbReference>
<dbReference type="Proteomes" id="UP000697107">
    <property type="component" value="Unassembled WGS sequence"/>
</dbReference>
<reference evidence="2" key="1">
    <citation type="submission" date="2018-10" db="EMBL/GenBank/DDBJ databases">
        <title>Effector identification in a new, highly contiguous assembly of the strawberry crown rot pathogen Phytophthora cactorum.</title>
        <authorList>
            <person name="Armitage A.D."/>
            <person name="Nellist C.F."/>
            <person name="Bates H."/>
            <person name="Vickerstaff R.J."/>
            <person name="Harrison R.J."/>
        </authorList>
    </citation>
    <scope>NUCLEOTIDE SEQUENCE</scope>
    <source>
        <strain evidence="2">15-7</strain>
        <strain evidence="3">4032</strain>
        <strain evidence="4">4040</strain>
        <strain evidence="5">P415</strain>
        <strain evidence="6">P421</strain>
    </source>
</reference>
<evidence type="ECO:0000313" key="2">
    <source>
        <dbReference type="EMBL" id="KAG2856183.1"/>
    </source>
</evidence>
<name>A0A8T0Z1V8_9STRA</name>
<feature type="compositionally biased region" description="Polar residues" evidence="1">
    <location>
        <begin position="83"/>
        <end position="101"/>
    </location>
</feature>
<comment type="caution">
    <text evidence="2">The sequence shown here is derived from an EMBL/GenBank/DDBJ whole genome shotgun (WGS) entry which is preliminary data.</text>
</comment>
<dbReference type="Proteomes" id="UP000774804">
    <property type="component" value="Unassembled WGS sequence"/>
</dbReference>
<dbReference type="Proteomes" id="UP000735874">
    <property type="component" value="Unassembled WGS sequence"/>
</dbReference>
<evidence type="ECO:0000313" key="3">
    <source>
        <dbReference type="EMBL" id="KAG2918254.1"/>
    </source>
</evidence>
<dbReference type="EMBL" id="RCMI01000312">
    <property type="protein sequence ID" value="KAG2918254.1"/>
    <property type="molecule type" value="Genomic_DNA"/>
</dbReference>
<feature type="region of interest" description="Disordered" evidence="1">
    <location>
        <begin position="64"/>
        <end position="116"/>
    </location>
</feature>
<dbReference type="AlphaFoldDB" id="A0A8T0Z1V8"/>
<evidence type="ECO:0000313" key="5">
    <source>
        <dbReference type="EMBL" id="KAG2980603.1"/>
    </source>
</evidence>
<evidence type="ECO:0000313" key="6">
    <source>
        <dbReference type="EMBL" id="KAG3219758.1"/>
    </source>
</evidence>
<sequence length="146" mass="16289">MTTIPSYGGLTIGLTPRTPLLLYKNLHLREEEKDEFTESKAATTGPKKEVSPELLQQINEMLVQQQQRQSATPPRFPRRPSVQAMSTTEQKVPTPVQTPGTEVSPGRTLNIRMRPNTQTQEGVIVCDRIGATGKVAVEPRVLEEQR</sequence>
<organism evidence="2 7">
    <name type="scientific">Phytophthora cactorum</name>
    <dbReference type="NCBI Taxonomy" id="29920"/>
    <lineage>
        <taxon>Eukaryota</taxon>
        <taxon>Sar</taxon>
        <taxon>Stramenopiles</taxon>
        <taxon>Oomycota</taxon>
        <taxon>Peronosporomycetes</taxon>
        <taxon>Peronosporales</taxon>
        <taxon>Peronosporaceae</taxon>
        <taxon>Phytophthora</taxon>
    </lineage>
</organism>